<dbReference type="VEuPathDB" id="VectorBase:PPAI007838"/>
<sequence>MDVVAKMFNDLESSDLKEVEENKTKLIESFSQNLSSRALAALLALSSTSLAPFVALGGGVNSLGPLRPSPITSSSCISSICRNSDSIRLAVAFDSVSSSTSGAFGQSAYSGFSGDGIRTTPSLGGVMRNCRFSGSCGR</sequence>
<dbReference type="EMBL" id="AJVK01034272">
    <property type="status" value="NOT_ANNOTATED_CDS"/>
    <property type="molecule type" value="Genomic_DNA"/>
</dbReference>
<name>A0A1B0DI54_PHLPP</name>
<accession>A0A1B0DI54</accession>
<keyword evidence="2" id="KW-1185">Reference proteome</keyword>
<reference evidence="1" key="1">
    <citation type="submission" date="2022-08" db="UniProtKB">
        <authorList>
            <consortium name="EnsemblMetazoa"/>
        </authorList>
    </citation>
    <scope>IDENTIFICATION</scope>
    <source>
        <strain evidence="1">Israel</strain>
    </source>
</reference>
<dbReference type="EnsemblMetazoa" id="PPAI007838-RA">
    <property type="protein sequence ID" value="PPAI007838-PA"/>
    <property type="gene ID" value="PPAI007838"/>
</dbReference>
<dbReference type="AlphaFoldDB" id="A0A1B0DI54"/>
<dbReference type="Proteomes" id="UP000092462">
    <property type="component" value="Unassembled WGS sequence"/>
</dbReference>
<proteinExistence type="predicted"/>
<evidence type="ECO:0000313" key="1">
    <source>
        <dbReference type="EnsemblMetazoa" id="PPAI007838-PA"/>
    </source>
</evidence>
<organism evidence="1 2">
    <name type="scientific">Phlebotomus papatasi</name>
    <name type="common">Sandfly</name>
    <dbReference type="NCBI Taxonomy" id="29031"/>
    <lineage>
        <taxon>Eukaryota</taxon>
        <taxon>Metazoa</taxon>
        <taxon>Ecdysozoa</taxon>
        <taxon>Arthropoda</taxon>
        <taxon>Hexapoda</taxon>
        <taxon>Insecta</taxon>
        <taxon>Pterygota</taxon>
        <taxon>Neoptera</taxon>
        <taxon>Endopterygota</taxon>
        <taxon>Diptera</taxon>
        <taxon>Nematocera</taxon>
        <taxon>Psychodoidea</taxon>
        <taxon>Psychodidae</taxon>
        <taxon>Phlebotomus</taxon>
        <taxon>Phlebotomus</taxon>
    </lineage>
</organism>
<protein>
    <submittedName>
        <fullName evidence="1">Uncharacterized protein</fullName>
    </submittedName>
</protein>
<evidence type="ECO:0000313" key="2">
    <source>
        <dbReference type="Proteomes" id="UP000092462"/>
    </source>
</evidence>